<dbReference type="RefSeq" id="WP_151969601.1">
    <property type="nucleotide sequence ID" value="NZ_AP019860.1"/>
</dbReference>
<protein>
    <submittedName>
        <fullName evidence="7">Threonine transporter RhtB</fullName>
    </submittedName>
</protein>
<evidence type="ECO:0000256" key="1">
    <source>
        <dbReference type="ARBA" id="ARBA00004651"/>
    </source>
</evidence>
<feature type="transmembrane region" description="Helical" evidence="6">
    <location>
        <begin position="145"/>
        <end position="167"/>
    </location>
</feature>
<organism evidence="7 8">
    <name type="scientific">Uabimicrobium amorphum</name>
    <dbReference type="NCBI Taxonomy" id="2596890"/>
    <lineage>
        <taxon>Bacteria</taxon>
        <taxon>Pseudomonadati</taxon>
        <taxon>Planctomycetota</taxon>
        <taxon>Candidatus Uabimicrobiia</taxon>
        <taxon>Candidatus Uabimicrobiales</taxon>
        <taxon>Candidatus Uabimicrobiaceae</taxon>
        <taxon>Candidatus Uabimicrobium</taxon>
    </lineage>
</organism>
<evidence type="ECO:0000256" key="5">
    <source>
        <dbReference type="ARBA" id="ARBA00023136"/>
    </source>
</evidence>
<keyword evidence="5 6" id="KW-0472">Membrane</keyword>
<keyword evidence="4 6" id="KW-1133">Transmembrane helix</keyword>
<evidence type="ECO:0000313" key="8">
    <source>
        <dbReference type="Proteomes" id="UP000326354"/>
    </source>
</evidence>
<dbReference type="Proteomes" id="UP000326354">
    <property type="component" value="Chromosome"/>
</dbReference>
<dbReference type="Pfam" id="PF01810">
    <property type="entry name" value="LysE"/>
    <property type="match status" value="1"/>
</dbReference>
<dbReference type="PANTHER" id="PTHR30086:SF20">
    <property type="entry name" value="ARGININE EXPORTER PROTEIN ARGO-RELATED"/>
    <property type="match status" value="1"/>
</dbReference>
<dbReference type="OrthoDB" id="9784202at2"/>
<sequence length="204" mass="22376">MTFENVFAFATISFMVAVSPGASWVYVIQSTMHSGQHGGFAAILGNAIGILLHAVLAFLGLAIFVQLIPQLFFALKLCGAIYLIYIGIKNIFYAQILSLKNGKKNIPSSEIVRDGILMNLLNPKVSILMIALLPQFIDVANDRFGALYLGSLHALIASIVLSGVSLLTKSIFTNERNRYYLVFSWLSGIVLCIFAVQLLLFDVR</sequence>
<evidence type="ECO:0000256" key="6">
    <source>
        <dbReference type="SAM" id="Phobius"/>
    </source>
</evidence>
<keyword evidence="8" id="KW-1185">Reference proteome</keyword>
<dbReference type="InterPro" id="IPR001123">
    <property type="entry name" value="LeuE-type"/>
</dbReference>
<dbReference type="EMBL" id="AP019860">
    <property type="protein sequence ID" value="BBM85502.1"/>
    <property type="molecule type" value="Genomic_DNA"/>
</dbReference>
<feature type="transmembrane region" description="Helical" evidence="6">
    <location>
        <begin position="179"/>
        <end position="201"/>
    </location>
</feature>
<evidence type="ECO:0000256" key="2">
    <source>
        <dbReference type="ARBA" id="ARBA00022475"/>
    </source>
</evidence>
<evidence type="ECO:0000256" key="4">
    <source>
        <dbReference type="ARBA" id="ARBA00022989"/>
    </source>
</evidence>
<feature type="transmembrane region" description="Helical" evidence="6">
    <location>
        <begin position="40"/>
        <end position="65"/>
    </location>
</feature>
<gene>
    <name evidence="7" type="ORF">UABAM_03871</name>
</gene>
<keyword evidence="3 6" id="KW-0812">Transmembrane</keyword>
<keyword evidence="2" id="KW-1003">Cell membrane</keyword>
<feature type="transmembrane region" description="Helical" evidence="6">
    <location>
        <begin position="71"/>
        <end position="94"/>
    </location>
</feature>
<dbReference type="KEGG" id="uam:UABAM_03871"/>
<proteinExistence type="predicted"/>
<dbReference type="AlphaFoldDB" id="A0A5S9F4F7"/>
<comment type="subcellular location">
    <subcellularLocation>
        <location evidence="1">Cell membrane</location>
        <topology evidence="1">Multi-pass membrane protein</topology>
    </subcellularLocation>
</comment>
<evidence type="ECO:0000256" key="3">
    <source>
        <dbReference type="ARBA" id="ARBA00022692"/>
    </source>
</evidence>
<name>A0A5S9F4F7_UABAM</name>
<dbReference type="PANTHER" id="PTHR30086">
    <property type="entry name" value="ARGININE EXPORTER PROTEIN ARGO"/>
    <property type="match status" value="1"/>
</dbReference>
<evidence type="ECO:0000313" key="7">
    <source>
        <dbReference type="EMBL" id="BBM85502.1"/>
    </source>
</evidence>
<dbReference type="GO" id="GO:0015171">
    <property type="term" value="F:amino acid transmembrane transporter activity"/>
    <property type="evidence" value="ECO:0007669"/>
    <property type="project" value="TreeGrafter"/>
</dbReference>
<dbReference type="GO" id="GO:0005886">
    <property type="term" value="C:plasma membrane"/>
    <property type="evidence" value="ECO:0007669"/>
    <property type="project" value="UniProtKB-SubCell"/>
</dbReference>
<accession>A0A5S9F4F7</accession>
<reference evidence="7 8" key="1">
    <citation type="submission" date="2019-08" db="EMBL/GenBank/DDBJ databases">
        <title>Complete genome sequence of Candidatus Uab amorphum.</title>
        <authorList>
            <person name="Shiratori T."/>
            <person name="Suzuki S."/>
            <person name="Kakizawa Y."/>
            <person name="Ishida K."/>
        </authorList>
    </citation>
    <scope>NUCLEOTIDE SEQUENCE [LARGE SCALE GENOMIC DNA]</scope>
    <source>
        <strain evidence="7 8">SRT547</strain>
    </source>
</reference>
<feature type="transmembrane region" description="Helical" evidence="6">
    <location>
        <begin position="6"/>
        <end position="28"/>
    </location>
</feature>